<dbReference type="GO" id="GO:0005524">
    <property type="term" value="F:ATP binding"/>
    <property type="evidence" value="ECO:0007669"/>
    <property type="project" value="InterPro"/>
</dbReference>
<name>A0A7C2UJ45_9CREN</name>
<comment type="similarity">
    <text evidence="1">Belongs to the arsA ATPase family.</text>
</comment>
<dbReference type="InterPro" id="IPR025723">
    <property type="entry name" value="ArsA/GET3_ATPase-like"/>
</dbReference>
<accession>A0A7C2UJ45</accession>
<dbReference type="AlphaFoldDB" id="A0A7C2UJ45"/>
<feature type="domain" description="ArsA/GET3 Anion-transporting ATPase-like" evidence="2">
    <location>
        <begin position="4"/>
        <end position="292"/>
    </location>
</feature>
<evidence type="ECO:0000313" key="3">
    <source>
        <dbReference type="EMBL" id="HEU97542.1"/>
    </source>
</evidence>
<evidence type="ECO:0000259" key="2">
    <source>
        <dbReference type="Pfam" id="PF02374"/>
    </source>
</evidence>
<dbReference type="EMBL" id="DSFE01000039">
    <property type="protein sequence ID" value="HEU97542.1"/>
    <property type="molecule type" value="Genomic_DNA"/>
</dbReference>
<dbReference type="Pfam" id="PF02374">
    <property type="entry name" value="ArsA_ATPase"/>
    <property type="match status" value="1"/>
</dbReference>
<dbReference type="InterPro" id="IPR016300">
    <property type="entry name" value="ATPase_ArsA/GET3"/>
</dbReference>
<comment type="caution">
    <text evidence="3">The sequence shown here is derived from an EMBL/GenBank/DDBJ whole genome shotgun (WGS) entry which is preliminary data.</text>
</comment>
<sequence>MLNKLISFWGKGGVGKTTLSIALTKLLAKEGFRTLYISTDIVPKNTQTFKNIENFETVFLSENEVRNLWKKRFGKEVYSVISSFLPVGEEIIDYIAGAPGISDEFSIYYIWEIWRNDTYDVIVWDTMAAGGSIRLLELESEFYSHLGEASKLYLKIKSSLESLKRKKDKDPLKLIEEWRELAKSLLSFLSSDAHDVYVVANPDSFSYGNTTYLFQEFSFFGIRPKKLFLNKVISENVCQGCPALEEEKEKQRKWSTYLGEFSAQNGIEMCEIPYISGKADGDEIVEIVSESIKSCLSSSL</sequence>
<dbReference type="PANTHER" id="PTHR10803">
    <property type="entry name" value="ARSENICAL PUMP-DRIVING ATPASE ARSENITE-TRANSLOCATING ATPASE"/>
    <property type="match status" value="1"/>
</dbReference>
<dbReference type="Proteomes" id="UP000885664">
    <property type="component" value="Unassembled WGS sequence"/>
</dbReference>
<protein>
    <submittedName>
        <fullName evidence="3">ArsA family ATPase</fullName>
    </submittedName>
</protein>
<dbReference type="InterPro" id="IPR027417">
    <property type="entry name" value="P-loop_NTPase"/>
</dbReference>
<dbReference type="SUPFAM" id="SSF52540">
    <property type="entry name" value="P-loop containing nucleoside triphosphate hydrolases"/>
    <property type="match status" value="1"/>
</dbReference>
<gene>
    <name evidence="3" type="ORF">ENO36_01625</name>
</gene>
<evidence type="ECO:0000256" key="1">
    <source>
        <dbReference type="ARBA" id="ARBA00011040"/>
    </source>
</evidence>
<reference evidence="3" key="1">
    <citation type="journal article" date="2020" name="mSystems">
        <title>Genome- and Community-Level Interaction Insights into Carbon Utilization and Element Cycling Functions of Hydrothermarchaeota in Hydrothermal Sediment.</title>
        <authorList>
            <person name="Zhou Z."/>
            <person name="Liu Y."/>
            <person name="Xu W."/>
            <person name="Pan J."/>
            <person name="Luo Z.H."/>
            <person name="Li M."/>
        </authorList>
    </citation>
    <scope>NUCLEOTIDE SEQUENCE [LARGE SCALE GENOMIC DNA]</scope>
    <source>
        <strain evidence="3">SpSt-1259</strain>
    </source>
</reference>
<dbReference type="PANTHER" id="PTHR10803:SF3">
    <property type="entry name" value="ATPASE GET3"/>
    <property type="match status" value="1"/>
</dbReference>
<organism evidence="3">
    <name type="scientific">Fervidicoccus fontis</name>
    <dbReference type="NCBI Taxonomy" id="683846"/>
    <lineage>
        <taxon>Archaea</taxon>
        <taxon>Thermoproteota</taxon>
        <taxon>Thermoprotei</taxon>
        <taxon>Fervidicoccales</taxon>
        <taxon>Fervidicoccaceae</taxon>
        <taxon>Fervidicoccus</taxon>
    </lineage>
</organism>
<proteinExistence type="inferred from homology"/>
<dbReference type="Gene3D" id="3.40.50.300">
    <property type="entry name" value="P-loop containing nucleotide triphosphate hydrolases"/>
    <property type="match status" value="1"/>
</dbReference>
<dbReference type="GO" id="GO:0016887">
    <property type="term" value="F:ATP hydrolysis activity"/>
    <property type="evidence" value="ECO:0007669"/>
    <property type="project" value="InterPro"/>
</dbReference>